<evidence type="ECO:0000256" key="4">
    <source>
        <dbReference type="ARBA" id="ARBA00006277"/>
    </source>
</evidence>
<dbReference type="GO" id="GO:0051301">
    <property type="term" value="P:cell division"/>
    <property type="evidence" value="ECO:0007669"/>
    <property type="project" value="UniProtKB-KW"/>
</dbReference>
<dbReference type="AlphaFoldDB" id="A0AAW0G9N4"/>
<evidence type="ECO:0000256" key="9">
    <source>
        <dbReference type="ARBA" id="ARBA00022776"/>
    </source>
</evidence>
<dbReference type="GO" id="GO:0072686">
    <property type="term" value="C:mitotic spindle"/>
    <property type="evidence" value="ECO:0007669"/>
    <property type="project" value="InterPro"/>
</dbReference>
<keyword evidence="15" id="KW-0137">Centromere</keyword>
<evidence type="ECO:0000256" key="17">
    <source>
        <dbReference type="ARBA" id="ARBA00044305"/>
    </source>
</evidence>
<name>A0AAW0G9N4_9APHY</name>
<keyword evidence="19" id="KW-1185">Reference proteome</keyword>
<evidence type="ECO:0000256" key="14">
    <source>
        <dbReference type="ARBA" id="ARBA00023306"/>
    </source>
</evidence>
<keyword evidence="8" id="KW-0493">Microtubule</keyword>
<evidence type="ECO:0000256" key="10">
    <source>
        <dbReference type="ARBA" id="ARBA00022829"/>
    </source>
</evidence>
<comment type="subcellular location">
    <subcellularLocation>
        <location evidence="3">Chromosome</location>
        <location evidence="3">Centromere</location>
        <location evidence="3">Kinetochore</location>
    </subcellularLocation>
    <subcellularLocation>
        <location evidence="2">Cytoplasm</location>
        <location evidence="2">Cytoskeleton</location>
        <location evidence="2">Spindle</location>
    </subcellularLocation>
    <subcellularLocation>
        <location evidence="1">Nucleus</location>
    </subcellularLocation>
</comment>
<dbReference type="Proteomes" id="UP001385951">
    <property type="component" value="Unassembled WGS sequence"/>
</dbReference>
<evidence type="ECO:0000256" key="5">
    <source>
        <dbReference type="ARBA" id="ARBA00022454"/>
    </source>
</evidence>
<sequence length="105" mass="11443">MSSPLGSGLHNVNPYEGYSSVTGLESEVLWQYAKLAQNIKELAAETRRLSEAPDEAMLNQLRALEMKMGLVLTLFKASVWAVINDQPAGSESMYGDTTANETSMS</sequence>
<dbReference type="GO" id="GO:0008608">
    <property type="term" value="P:attachment of spindle microtubules to kinetochore"/>
    <property type="evidence" value="ECO:0007669"/>
    <property type="project" value="InterPro"/>
</dbReference>
<evidence type="ECO:0000256" key="7">
    <source>
        <dbReference type="ARBA" id="ARBA00022618"/>
    </source>
</evidence>
<accession>A0AAW0G9N4</accession>
<keyword evidence="11" id="KW-0995">Kinetochore</keyword>
<dbReference type="GO" id="GO:0042729">
    <property type="term" value="C:DASH complex"/>
    <property type="evidence" value="ECO:0007669"/>
    <property type="project" value="InterPro"/>
</dbReference>
<keyword evidence="14" id="KW-0131">Cell cycle</keyword>
<evidence type="ECO:0000313" key="19">
    <source>
        <dbReference type="Proteomes" id="UP001385951"/>
    </source>
</evidence>
<evidence type="ECO:0000256" key="3">
    <source>
        <dbReference type="ARBA" id="ARBA00004629"/>
    </source>
</evidence>
<evidence type="ECO:0000313" key="18">
    <source>
        <dbReference type="EMBL" id="KAK7690148.1"/>
    </source>
</evidence>
<keyword evidence="6" id="KW-0963">Cytoplasm</keyword>
<comment type="similarity">
    <text evidence="4">Belongs to the DASH complex DAD3 family.</text>
</comment>
<evidence type="ECO:0000256" key="16">
    <source>
        <dbReference type="ARBA" id="ARBA00044179"/>
    </source>
</evidence>
<reference evidence="18 19" key="1">
    <citation type="submission" date="2022-09" db="EMBL/GenBank/DDBJ databases">
        <authorList>
            <person name="Palmer J.M."/>
        </authorList>
    </citation>
    <scope>NUCLEOTIDE SEQUENCE [LARGE SCALE GENOMIC DNA]</scope>
    <source>
        <strain evidence="18 19">DSM 7382</strain>
    </source>
</reference>
<evidence type="ECO:0000256" key="1">
    <source>
        <dbReference type="ARBA" id="ARBA00004123"/>
    </source>
</evidence>
<keyword evidence="10" id="KW-0159">Chromosome partition</keyword>
<dbReference type="GO" id="GO:0005874">
    <property type="term" value="C:microtubule"/>
    <property type="evidence" value="ECO:0007669"/>
    <property type="project" value="UniProtKB-KW"/>
</dbReference>
<comment type="caution">
    <text evidence="18">The sequence shown here is derived from an EMBL/GenBank/DDBJ whole genome shotgun (WGS) entry which is preliminary data.</text>
</comment>
<dbReference type="InterPro" id="IPR013965">
    <property type="entry name" value="DASH_Dad3"/>
</dbReference>
<keyword evidence="13" id="KW-0539">Nucleus</keyword>
<dbReference type="PANTHER" id="PTHR28017">
    <property type="entry name" value="DASH COMPLEX SUBUNIT DAD3"/>
    <property type="match status" value="1"/>
</dbReference>
<proteinExistence type="inferred from homology"/>
<evidence type="ECO:0000256" key="2">
    <source>
        <dbReference type="ARBA" id="ARBA00004186"/>
    </source>
</evidence>
<dbReference type="EMBL" id="JASBNA010000007">
    <property type="protein sequence ID" value="KAK7690148.1"/>
    <property type="molecule type" value="Genomic_DNA"/>
</dbReference>
<evidence type="ECO:0000256" key="6">
    <source>
        <dbReference type="ARBA" id="ARBA00022490"/>
    </source>
</evidence>
<keyword evidence="5" id="KW-0158">Chromosome</keyword>
<dbReference type="GO" id="GO:0051010">
    <property type="term" value="F:microtubule plus-end binding"/>
    <property type="evidence" value="ECO:0007669"/>
    <property type="project" value="TreeGrafter"/>
</dbReference>
<evidence type="ECO:0000256" key="12">
    <source>
        <dbReference type="ARBA" id="ARBA00023212"/>
    </source>
</evidence>
<dbReference type="Pfam" id="PF08656">
    <property type="entry name" value="DASH_Dad3"/>
    <property type="match status" value="1"/>
</dbReference>
<evidence type="ECO:0000256" key="13">
    <source>
        <dbReference type="ARBA" id="ARBA00023242"/>
    </source>
</evidence>
<evidence type="ECO:0000256" key="11">
    <source>
        <dbReference type="ARBA" id="ARBA00022838"/>
    </source>
</evidence>
<evidence type="ECO:0000256" key="15">
    <source>
        <dbReference type="ARBA" id="ARBA00023328"/>
    </source>
</evidence>
<keyword evidence="12" id="KW-0206">Cytoskeleton</keyword>
<organism evidence="18 19">
    <name type="scientific">Cerrena zonata</name>
    <dbReference type="NCBI Taxonomy" id="2478898"/>
    <lineage>
        <taxon>Eukaryota</taxon>
        <taxon>Fungi</taxon>
        <taxon>Dikarya</taxon>
        <taxon>Basidiomycota</taxon>
        <taxon>Agaricomycotina</taxon>
        <taxon>Agaricomycetes</taxon>
        <taxon>Polyporales</taxon>
        <taxon>Cerrenaceae</taxon>
        <taxon>Cerrena</taxon>
    </lineage>
</organism>
<keyword evidence="9" id="KW-0498">Mitosis</keyword>
<keyword evidence="7" id="KW-0132">Cell division</keyword>
<protein>
    <recommendedName>
        <fullName evidence="16">DASH complex subunit DAD3</fullName>
    </recommendedName>
    <alternativeName>
        <fullName evidence="17">Outer kinetochore protein DAD3</fullName>
    </alternativeName>
</protein>
<dbReference type="PANTHER" id="PTHR28017:SF1">
    <property type="entry name" value="DASH COMPLEX SUBUNIT DAD3"/>
    <property type="match status" value="1"/>
</dbReference>
<gene>
    <name evidence="18" type="ORF">QCA50_006797</name>
</gene>
<evidence type="ECO:0000256" key="8">
    <source>
        <dbReference type="ARBA" id="ARBA00022701"/>
    </source>
</evidence>